<reference evidence="3" key="1">
    <citation type="submission" date="2023-03" db="EMBL/GenBank/DDBJ databases">
        <title>Selenobaculum gbiensis gen. nov. sp. nov., a new bacterium isolated from the gut microbiota of IBD patient.</title>
        <authorList>
            <person name="Yeo S."/>
            <person name="Park H."/>
            <person name="Huh C.S."/>
        </authorList>
    </citation>
    <scope>NUCLEOTIDE SEQUENCE</scope>
    <source>
        <strain evidence="3">ICN-92133</strain>
    </source>
</reference>
<keyword evidence="3" id="KW-0378">Hydrolase</keyword>
<dbReference type="Gene3D" id="1.10.287.1080">
    <property type="entry name" value="MazG-like"/>
    <property type="match status" value="2"/>
</dbReference>
<dbReference type="PANTHER" id="PTHR30522:SF0">
    <property type="entry name" value="NUCLEOSIDE TRIPHOSPHATE PYROPHOSPHOHYDROLASE"/>
    <property type="match status" value="1"/>
</dbReference>
<feature type="domain" description="Tetrapyrrole methylase" evidence="1">
    <location>
        <begin position="4"/>
        <end position="206"/>
    </location>
</feature>
<feature type="domain" description="NTP pyrophosphohydrolase MazG-like" evidence="2">
    <location>
        <begin position="395"/>
        <end position="450"/>
    </location>
</feature>
<protein>
    <submittedName>
        <fullName evidence="3">Nucleoside triphosphate pyrophosphohydrolase</fullName>
        <ecNumber evidence="3">3.6.1.9</ecNumber>
    </submittedName>
</protein>
<dbReference type="GO" id="GO:0046061">
    <property type="term" value="P:dATP catabolic process"/>
    <property type="evidence" value="ECO:0007669"/>
    <property type="project" value="TreeGrafter"/>
</dbReference>
<evidence type="ECO:0000259" key="2">
    <source>
        <dbReference type="Pfam" id="PF03819"/>
    </source>
</evidence>
<dbReference type="CDD" id="cd11528">
    <property type="entry name" value="NTP-PPase_MazG_Nterm"/>
    <property type="match status" value="1"/>
</dbReference>
<dbReference type="InterPro" id="IPR048011">
    <property type="entry name" value="NTP-PPase_MazG-like_C"/>
</dbReference>
<dbReference type="GO" id="GO:0046076">
    <property type="term" value="P:dTTP catabolic process"/>
    <property type="evidence" value="ECO:0007669"/>
    <property type="project" value="TreeGrafter"/>
</dbReference>
<keyword evidence="4" id="KW-1185">Reference proteome</keyword>
<dbReference type="EMBL" id="CP120678">
    <property type="protein sequence ID" value="WIW71326.1"/>
    <property type="molecule type" value="Genomic_DNA"/>
</dbReference>
<dbReference type="GO" id="GO:0008168">
    <property type="term" value="F:methyltransferase activity"/>
    <property type="evidence" value="ECO:0007669"/>
    <property type="project" value="InterPro"/>
</dbReference>
<dbReference type="InterPro" id="IPR024180">
    <property type="entry name" value="Tetrapyrrole_Mease/MazG_pred"/>
</dbReference>
<dbReference type="PIRSF" id="PIRSF002845">
    <property type="entry name" value="Ttrprl_mtas_MazG"/>
    <property type="match status" value="1"/>
</dbReference>
<accession>A0A9Y2ETA2</accession>
<dbReference type="InterPro" id="IPR000878">
    <property type="entry name" value="4pyrrol_Mease"/>
</dbReference>
<feature type="domain" description="NTP pyrophosphohydrolase MazG-like" evidence="2">
    <location>
        <begin position="254"/>
        <end position="327"/>
    </location>
</feature>
<dbReference type="Pfam" id="PF00590">
    <property type="entry name" value="TP_methylase"/>
    <property type="match status" value="1"/>
</dbReference>
<proteinExistence type="predicted"/>
<dbReference type="CDD" id="cd11529">
    <property type="entry name" value="NTP-PPase_MazG_Cterm"/>
    <property type="match status" value="1"/>
</dbReference>
<dbReference type="GO" id="GO:0006950">
    <property type="term" value="P:response to stress"/>
    <property type="evidence" value="ECO:0007669"/>
    <property type="project" value="UniProtKB-ARBA"/>
</dbReference>
<dbReference type="InterPro" id="IPR004518">
    <property type="entry name" value="MazG-like_dom"/>
</dbReference>
<dbReference type="PANTHER" id="PTHR30522">
    <property type="entry name" value="NUCLEOSIDE TRIPHOSPHATE PYROPHOSPHOHYDROLASE"/>
    <property type="match status" value="1"/>
</dbReference>
<sequence>MGEITIVGLGPGSFGYITMETWDKITSAETLLLRTAKHPTVEEMQARGVQFNSYDYVYNTKETFEEVYQTIANDCISRAQCGENIVYAVPGSPLVAEKTVVLIRELGKKLKVKVNILAGMSFIEVLYVRLGIDPIEGLTVIDSKDIDRLVCSTENGIVITQVYNSQVASDTKLSLMEIYPDDFKVTLIQNLGLPNEKIIEIALYELDRQTGIDHLTSLYIPPYKQSQECFDLAPLTDVMARLRSPGGCVWDIEQTHRSLRRNLIEEVYEVVEAIDFENAELLCEELGDLLLQIVFHARMAEETGVFSMQDVIDGITEKLIRRHPHVFGDVTVRDAGEVVLNWEEIKRKEKAKERTHILDGVPKDLPSLMRAYKLQHKAAKVGFDWDNITPVWDKIEEEIKELKEAIALSDPKKVEEELGDVIFSIVNLSRFLKVDAEIALNSTNNKFVKRFSYIENKLKDEGKSWKETALEELDKYWNEAKVTFLM</sequence>
<dbReference type="Proteomes" id="UP001243623">
    <property type="component" value="Chromosome"/>
</dbReference>
<dbReference type="InterPro" id="IPR011551">
    <property type="entry name" value="NTP_PyrPHydrolase_MazG"/>
</dbReference>
<dbReference type="InterPro" id="IPR048015">
    <property type="entry name" value="NTP-PPase_MazG-like_N"/>
</dbReference>
<name>A0A9Y2ETA2_9FIRM</name>
<dbReference type="NCBIfam" id="TIGR00444">
    <property type="entry name" value="mazG"/>
    <property type="match status" value="1"/>
</dbReference>
<dbReference type="GO" id="GO:0046081">
    <property type="term" value="P:dUTP catabolic process"/>
    <property type="evidence" value="ECO:0007669"/>
    <property type="project" value="TreeGrafter"/>
</dbReference>
<dbReference type="InterPro" id="IPR035996">
    <property type="entry name" value="4pyrrol_Methylase_sf"/>
</dbReference>
<evidence type="ECO:0000313" key="3">
    <source>
        <dbReference type="EMBL" id="WIW71326.1"/>
    </source>
</evidence>
<dbReference type="SUPFAM" id="SSF53790">
    <property type="entry name" value="Tetrapyrrole methylase"/>
    <property type="match status" value="1"/>
</dbReference>
<evidence type="ECO:0000259" key="1">
    <source>
        <dbReference type="Pfam" id="PF00590"/>
    </source>
</evidence>
<evidence type="ECO:0000313" key="4">
    <source>
        <dbReference type="Proteomes" id="UP001243623"/>
    </source>
</evidence>
<dbReference type="InterPro" id="IPR014777">
    <property type="entry name" value="4pyrrole_Mease_sub1"/>
</dbReference>
<dbReference type="SUPFAM" id="SSF101386">
    <property type="entry name" value="all-alpha NTP pyrophosphatases"/>
    <property type="match status" value="2"/>
</dbReference>
<organism evidence="3 4">
    <name type="scientific">Selenobaculum gibii</name>
    <dbReference type="NCBI Taxonomy" id="3054208"/>
    <lineage>
        <taxon>Bacteria</taxon>
        <taxon>Bacillati</taxon>
        <taxon>Bacillota</taxon>
        <taxon>Negativicutes</taxon>
        <taxon>Selenomonadales</taxon>
        <taxon>Selenomonadaceae</taxon>
        <taxon>Selenobaculum</taxon>
    </lineage>
</organism>
<dbReference type="InterPro" id="IPR035013">
    <property type="entry name" value="YabN_N"/>
</dbReference>
<dbReference type="RefSeq" id="WP_147667647.1">
    <property type="nucleotide sequence ID" value="NZ_CP120678.1"/>
</dbReference>
<dbReference type="GO" id="GO:0046047">
    <property type="term" value="P:TTP catabolic process"/>
    <property type="evidence" value="ECO:0007669"/>
    <property type="project" value="TreeGrafter"/>
</dbReference>
<dbReference type="KEGG" id="sgbi:P3F81_03160"/>
<dbReference type="FunFam" id="1.10.287.1080:FF:000001">
    <property type="entry name" value="Nucleoside triphosphate pyrophosphohydrolase"/>
    <property type="match status" value="1"/>
</dbReference>
<dbReference type="GO" id="GO:0047429">
    <property type="term" value="F:nucleoside triphosphate diphosphatase activity"/>
    <property type="evidence" value="ECO:0007669"/>
    <property type="project" value="UniProtKB-EC"/>
</dbReference>
<dbReference type="AlphaFoldDB" id="A0A9Y2ETA2"/>
<dbReference type="GO" id="GO:0006203">
    <property type="term" value="P:dGTP catabolic process"/>
    <property type="evidence" value="ECO:0007669"/>
    <property type="project" value="TreeGrafter"/>
</dbReference>
<dbReference type="NCBIfam" id="NF007113">
    <property type="entry name" value="PRK09562.1"/>
    <property type="match status" value="1"/>
</dbReference>
<dbReference type="FunFam" id="1.10.287.1080:FF:000003">
    <property type="entry name" value="Nucleoside triphosphate pyrophosphohydrolase"/>
    <property type="match status" value="1"/>
</dbReference>
<dbReference type="EC" id="3.6.1.9" evidence="3"/>
<dbReference type="CDD" id="cd11723">
    <property type="entry name" value="YabN_N_like"/>
    <property type="match status" value="1"/>
</dbReference>
<dbReference type="Pfam" id="PF03819">
    <property type="entry name" value="MazG"/>
    <property type="match status" value="2"/>
</dbReference>
<gene>
    <name evidence="3" type="primary">mazG</name>
    <name evidence="3" type="ORF">P3F81_03160</name>
</gene>
<dbReference type="GO" id="GO:0046052">
    <property type="term" value="P:UTP catabolic process"/>
    <property type="evidence" value="ECO:0007669"/>
    <property type="project" value="TreeGrafter"/>
</dbReference>
<dbReference type="Gene3D" id="3.40.1010.10">
    <property type="entry name" value="Cobalt-precorrin-4 Transmethylase, Domain 1"/>
    <property type="match status" value="1"/>
</dbReference>